<dbReference type="InterPro" id="IPR016163">
    <property type="entry name" value="Ald_DH_C"/>
</dbReference>
<gene>
    <name evidence="2" type="ORF">CJ030_MR6G010270</name>
</gene>
<dbReference type="Pfam" id="PF00171">
    <property type="entry name" value="Aldedh"/>
    <property type="match status" value="2"/>
</dbReference>
<reference evidence="2 3" key="1">
    <citation type="journal article" date="2019" name="Plant Biotechnol. J.">
        <title>The red bayberry genome and genetic basis of sex determination.</title>
        <authorList>
            <person name="Jia H.M."/>
            <person name="Jia H.J."/>
            <person name="Cai Q.L."/>
            <person name="Wang Y."/>
            <person name="Zhao H.B."/>
            <person name="Yang W.F."/>
            <person name="Wang G.Y."/>
            <person name="Li Y.H."/>
            <person name="Zhan D.L."/>
            <person name="Shen Y.T."/>
            <person name="Niu Q.F."/>
            <person name="Chang L."/>
            <person name="Qiu J."/>
            <person name="Zhao L."/>
            <person name="Xie H.B."/>
            <person name="Fu W.Y."/>
            <person name="Jin J."/>
            <person name="Li X.W."/>
            <person name="Jiao Y."/>
            <person name="Zhou C.C."/>
            <person name="Tu T."/>
            <person name="Chai C.Y."/>
            <person name="Gao J.L."/>
            <person name="Fan L.J."/>
            <person name="van de Weg E."/>
            <person name="Wang J.Y."/>
            <person name="Gao Z.S."/>
        </authorList>
    </citation>
    <scope>NUCLEOTIDE SEQUENCE [LARGE SCALE GENOMIC DNA]</scope>
    <source>
        <tissue evidence="2">Leaves</tissue>
    </source>
</reference>
<dbReference type="InterPro" id="IPR015590">
    <property type="entry name" value="Aldehyde_DH_dom"/>
</dbReference>
<proteinExistence type="predicted"/>
<organism evidence="2 3">
    <name type="scientific">Morella rubra</name>
    <name type="common">Chinese bayberry</name>
    <dbReference type="NCBI Taxonomy" id="262757"/>
    <lineage>
        <taxon>Eukaryota</taxon>
        <taxon>Viridiplantae</taxon>
        <taxon>Streptophyta</taxon>
        <taxon>Embryophyta</taxon>
        <taxon>Tracheophyta</taxon>
        <taxon>Spermatophyta</taxon>
        <taxon>Magnoliopsida</taxon>
        <taxon>eudicotyledons</taxon>
        <taxon>Gunneridae</taxon>
        <taxon>Pentapetalae</taxon>
        <taxon>rosids</taxon>
        <taxon>fabids</taxon>
        <taxon>Fagales</taxon>
        <taxon>Myricaceae</taxon>
        <taxon>Morella</taxon>
    </lineage>
</organism>
<comment type="caution">
    <text evidence="2">The sequence shown here is derived from an EMBL/GenBank/DDBJ whole genome shotgun (WGS) entry which is preliminary data.</text>
</comment>
<evidence type="ECO:0000259" key="1">
    <source>
        <dbReference type="Pfam" id="PF00171"/>
    </source>
</evidence>
<dbReference type="InterPro" id="IPR016161">
    <property type="entry name" value="Ald_DH/histidinol_DH"/>
</dbReference>
<dbReference type="SUPFAM" id="SSF53720">
    <property type="entry name" value="ALDH-like"/>
    <property type="match status" value="1"/>
</dbReference>
<dbReference type="Proteomes" id="UP000516437">
    <property type="component" value="Chromosome 6"/>
</dbReference>
<dbReference type="PANTHER" id="PTHR11699">
    <property type="entry name" value="ALDEHYDE DEHYDROGENASE-RELATED"/>
    <property type="match status" value="1"/>
</dbReference>
<dbReference type="Gene3D" id="3.40.309.10">
    <property type="entry name" value="Aldehyde Dehydrogenase, Chain A, domain 2"/>
    <property type="match status" value="1"/>
</dbReference>
<dbReference type="GO" id="GO:0016620">
    <property type="term" value="F:oxidoreductase activity, acting on the aldehyde or oxo group of donors, NAD or NADP as acceptor"/>
    <property type="evidence" value="ECO:0007669"/>
    <property type="project" value="InterPro"/>
</dbReference>
<name>A0A6A1VBH6_9ROSI</name>
<feature type="domain" description="Aldehyde dehydrogenase" evidence="1">
    <location>
        <begin position="92"/>
        <end position="131"/>
    </location>
</feature>
<dbReference type="EMBL" id="RXIC02000024">
    <property type="protein sequence ID" value="KAB1209218.1"/>
    <property type="molecule type" value="Genomic_DNA"/>
</dbReference>
<keyword evidence="3" id="KW-1185">Reference proteome</keyword>
<evidence type="ECO:0000313" key="3">
    <source>
        <dbReference type="Proteomes" id="UP000516437"/>
    </source>
</evidence>
<sequence>MYWTLRLTRRQFEKILSFIEHGKIEGTTLLTGGKRLGDKGYYIEPSIFVDVKEDMLIAKDEIFGAVMALMKFKFAKLLVIFCVYMHVSNSRSCKTIEEAIEKVDNTAYGLAAGMVTKNLDVANTVSRSIRACWDHLDQPLFCFRSGLPVWRV</sequence>
<evidence type="ECO:0000313" key="2">
    <source>
        <dbReference type="EMBL" id="KAB1209218.1"/>
    </source>
</evidence>
<feature type="domain" description="Aldehyde dehydrogenase" evidence="1">
    <location>
        <begin position="8"/>
        <end position="73"/>
    </location>
</feature>
<dbReference type="AlphaFoldDB" id="A0A6A1VBH6"/>
<accession>A0A6A1VBH6</accession>
<dbReference type="OrthoDB" id="310895at2759"/>
<protein>
    <submittedName>
        <fullName evidence="2">Aldehyde dehydrogenase family 2 member C4</fullName>
    </submittedName>
</protein>